<gene>
    <name evidence="1" type="ORF">BRARA_B03145</name>
</gene>
<dbReference type="EMBL" id="CM010629">
    <property type="protein sequence ID" value="RID76159.1"/>
    <property type="molecule type" value="Genomic_DNA"/>
</dbReference>
<dbReference type="Proteomes" id="UP000264353">
    <property type="component" value="Chromosome A2"/>
</dbReference>
<accession>A0A398AED6</accession>
<dbReference type="AlphaFoldDB" id="A0A398AED6"/>
<proteinExistence type="predicted"/>
<protein>
    <submittedName>
        <fullName evidence="1">Uncharacterized protein</fullName>
    </submittedName>
</protein>
<sequence length="76" mass="8979">MNSSLVCPHRNIVGSSSECYFSVFVRKSSEILTKFRRILFFRRNDTDERLRQKCVGIGLFRRTSDDFGHQNLFVFL</sequence>
<evidence type="ECO:0000313" key="1">
    <source>
        <dbReference type="EMBL" id="RID76159.1"/>
    </source>
</evidence>
<evidence type="ECO:0000313" key="2">
    <source>
        <dbReference type="Proteomes" id="UP000264353"/>
    </source>
</evidence>
<reference evidence="1 2" key="1">
    <citation type="submission" date="2018-06" db="EMBL/GenBank/DDBJ databases">
        <title>WGS assembly of Brassica rapa FPsc.</title>
        <authorList>
            <person name="Bowman J."/>
            <person name="Kohchi T."/>
            <person name="Yamato K."/>
            <person name="Jenkins J."/>
            <person name="Shu S."/>
            <person name="Ishizaki K."/>
            <person name="Yamaoka S."/>
            <person name="Nishihama R."/>
            <person name="Nakamura Y."/>
            <person name="Berger F."/>
            <person name="Adam C."/>
            <person name="Aki S."/>
            <person name="Althoff F."/>
            <person name="Araki T."/>
            <person name="Arteaga-Vazquez M."/>
            <person name="Balasubrmanian S."/>
            <person name="Bauer D."/>
            <person name="Boehm C."/>
            <person name="Briginshaw L."/>
            <person name="Caballero-Perez J."/>
            <person name="Catarino B."/>
            <person name="Chen F."/>
            <person name="Chiyoda S."/>
            <person name="Chovatia M."/>
            <person name="Davies K."/>
            <person name="Delmans M."/>
            <person name="Demura T."/>
            <person name="Dierschke T."/>
            <person name="Dolan L."/>
            <person name="Dorantes-Acosta A."/>
            <person name="Eklund D."/>
            <person name="Florent S."/>
            <person name="Flores-Sandoval E."/>
            <person name="Fujiyama A."/>
            <person name="Fukuzawa H."/>
            <person name="Galik B."/>
            <person name="Grimanelli D."/>
            <person name="Grimwood J."/>
            <person name="Grossniklaus U."/>
            <person name="Hamada T."/>
            <person name="Haseloff J."/>
            <person name="Hetherington A."/>
            <person name="Higo A."/>
            <person name="Hirakawa Y."/>
            <person name="Hundley H."/>
            <person name="Ikeda Y."/>
            <person name="Inoue K."/>
            <person name="Inoue S."/>
            <person name="Ishida S."/>
            <person name="Jia Q."/>
            <person name="Kakita M."/>
            <person name="Kanazawa T."/>
            <person name="Kawai Y."/>
            <person name="Kawashima T."/>
            <person name="Kennedy M."/>
            <person name="Kinose K."/>
            <person name="Kinoshita T."/>
            <person name="Kohara Y."/>
            <person name="Koide E."/>
            <person name="Komatsu K."/>
            <person name="Kopischke S."/>
            <person name="Kubo M."/>
            <person name="Kyozuka J."/>
            <person name="Lagercrantz U."/>
            <person name="Lin S."/>
            <person name="Lindquist E."/>
            <person name="Lipzen A."/>
            <person name="Lu C."/>
            <person name="Luna E."/>
            <person name="Martienssen R."/>
            <person name="Minamino N."/>
            <person name="Mizutani M."/>
            <person name="Mizutani M."/>
            <person name="Mochizuki N."/>
            <person name="Monte I."/>
            <person name="Mosher R."/>
            <person name="Nagasaki H."/>
            <person name="Nakagami H."/>
            <person name="Naramoto S."/>
            <person name="Nishitani K."/>
            <person name="Ohtani M."/>
            <person name="Okamoto T."/>
            <person name="Okumura M."/>
            <person name="Phillips J."/>
            <person name="Pollak B."/>
            <person name="Reinders A."/>
            <person name="Roevekamp M."/>
            <person name="Sano R."/>
            <person name="Sawa S."/>
            <person name="Schmid M."/>
            <person name="Shirakawa M."/>
            <person name="Solano R."/>
            <person name="Spunde A."/>
            <person name="Suetsugu N."/>
            <person name="Sugano S."/>
            <person name="Sugiyama A."/>
            <person name="Sun R."/>
            <person name="Suzuki Y."/>
            <person name="Takenaka M."/>
            <person name="Takezawa D."/>
            <person name="Tomogane H."/>
            <person name="Tsuzuki M."/>
            <person name="Ueda T."/>
            <person name="Umeda M."/>
            <person name="Ward J."/>
            <person name="Watanabe Y."/>
            <person name="Yazaki K."/>
            <person name="Yokoyama R."/>
            <person name="Yoshitake Y."/>
            <person name="Yotsui I."/>
            <person name="Zachgo S."/>
            <person name="Schmutz J."/>
        </authorList>
    </citation>
    <scope>NUCLEOTIDE SEQUENCE [LARGE SCALE GENOMIC DNA]</scope>
    <source>
        <strain evidence="2">cv. B-3</strain>
    </source>
</reference>
<name>A0A398AED6_BRACM</name>
<organism evidence="1 2">
    <name type="scientific">Brassica campestris</name>
    <name type="common">Field mustard</name>
    <dbReference type="NCBI Taxonomy" id="3711"/>
    <lineage>
        <taxon>Eukaryota</taxon>
        <taxon>Viridiplantae</taxon>
        <taxon>Streptophyta</taxon>
        <taxon>Embryophyta</taxon>
        <taxon>Tracheophyta</taxon>
        <taxon>Spermatophyta</taxon>
        <taxon>Magnoliopsida</taxon>
        <taxon>eudicotyledons</taxon>
        <taxon>Gunneridae</taxon>
        <taxon>Pentapetalae</taxon>
        <taxon>rosids</taxon>
        <taxon>malvids</taxon>
        <taxon>Brassicales</taxon>
        <taxon>Brassicaceae</taxon>
        <taxon>Brassiceae</taxon>
        <taxon>Brassica</taxon>
    </lineage>
</organism>